<accession>A0A1G5RWZ4</accession>
<dbReference type="CDD" id="cd06223">
    <property type="entry name" value="PRTases_typeI"/>
    <property type="match status" value="1"/>
</dbReference>
<dbReference type="InterPro" id="IPR029057">
    <property type="entry name" value="PRTase-like"/>
</dbReference>
<dbReference type="RefSeq" id="WP_028246521.1">
    <property type="nucleotide sequence ID" value="NZ_FMWK01000004.1"/>
</dbReference>
<dbReference type="Proteomes" id="UP000199428">
    <property type="component" value="Unassembled WGS sequence"/>
</dbReference>
<evidence type="ECO:0000313" key="2">
    <source>
        <dbReference type="Proteomes" id="UP000199428"/>
    </source>
</evidence>
<organism evidence="1 2">
    <name type="scientific">Pseudobutyrivibrio xylanivorans</name>
    <dbReference type="NCBI Taxonomy" id="185007"/>
    <lineage>
        <taxon>Bacteria</taxon>
        <taxon>Bacillati</taxon>
        <taxon>Bacillota</taxon>
        <taxon>Clostridia</taxon>
        <taxon>Lachnospirales</taxon>
        <taxon>Lachnospiraceae</taxon>
        <taxon>Pseudobutyrivibrio</taxon>
    </lineage>
</organism>
<dbReference type="SUPFAM" id="SSF53271">
    <property type="entry name" value="PRTase-like"/>
    <property type="match status" value="1"/>
</dbReference>
<dbReference type="EMBL" id="FMWK01000004">
    <property type="protein sequence ID" value="SCZ77839.1"/>
    <property type="molecule type" value="Genomic_DNA"/>
</dbReference>
<gene>
    <name evidence="1" type="ORF">SAMN02910350_00956</name>
</gene>
<reference evidence="1 2" key="1">
    <citation type="submission" date="2016-10" db="EMBL/GenBank/DDBJ databases">
        <authorList>
            <person name="de Groot N.N."/>
        </authorList>
    </citation>
    <scope>NUCLEOTIDE SEQUENCE [LARGE SCALE GENOMIC DNA]</scope>
    <source>
        <strain evidence="1 2">DSM 10317</strain>
    </source>
</reference>
<proteinExistence type="predicted"/>
<protein>
    <submittedName>
        <fullName evidence="1">Orotate phosphoribosyltransferase</fullName>
    </submittedName>
</protein>
<sequence length="214" mass="23443">MLKEYTKIPAPLNSEVALKIIPGHFATNHSHITNYMEIGTMKTRCNEAQGVAQLLAMHYSVQTPVDTIVCADDMEVVGTFLAMELTKAGVANYNQHKTIYVTSPELTSTGQSIFRDNMQLTVRDKNVLLLFGSLSTGRTVESLAECVKYYGAKISGACAIFSAVRQVAGIDITAVFHDEDIPNYASYPLHDCPLCKQGVPIDAIVNSFGYSELR</sequence>
<dbReference type="InterPro" id="IPR000836">
    <property type="entry name" value="PRTase_dom"/>
</dbReference>
<dbReference type="Gene3D" id="3.40.50.2020">
    <property type="match status" value="1"/>
</dbReference>
<dbReference type="AlphaFoldDB" id="A0A1G5RWZ4"/>
<keyword evidence="1" id="KW-0328">Glycosyltransferase</keyword>
<dbReference type="GO" id="GO:0016757">
    <property type="term" value="F:glycosyltransferase activity"/>
    <property type="evidence" value="ECO:0007669"/>
    <property type="project" value="UniProtKB-KW"/>
</dbReference>
<evidence type="ECO:0000313" key="1">
    <source>
        <dbReference type="EMBL" id="SCZ77839.1"/>
    </source>
</evidence>
<keyword evidence="1" id="KW-0808">Transferase</keyword>
<name>A0A1G5RWZ4_PSEXY</name>